<dbReference type="Pfam" id="PF00990">
    <property type="entry name" value="GGDEF"/>
    <property type="match status" value="2"/>
</dbReference>
<dbReference type="InterPro" id="IPR050706">
    <property type="entry name" value="Cyclic-di-GMP_PDE-like"/>
</dbReference>
<dbReference type="CDD" id="cd01948">
    <property type="entry name" value="EAL"/>
    <property type="match status" value="1"/>
</dbReference>
<evidence type="ECO:0000313" key="4">
    <source>
        <dbReference type="Proteomes" id="UP000460257"/>
    </source>
</evidence>
<organism evidence="3 4">
    <name type="scientific">Candidatus Weimeria bifida</name>
    <dbReference type="NCBI Taxonomy" id="2599074"/>
    <lineage>
        <taxon>Bacteria</taxon>
        <taxon>Bacillati</taxon>
        <taxon>Bacillota</taxon>
        <taxon>Clostridia</taxon>
        <taxon>Lachnospirales</taxon>
        <taxon>Lachnospiraceae</taxon>
        <taxon>Candidatus Weimeria</taxon>
    </lineage>
</organism>
<dbReference type="Pfam" id="PF00563">
    <property type="entry name" value="EAL"/>
    <property type="match status" value="1"/>
</dbReference>
<dbReference type="Gene3D" id="3.20.20.450">
    <property type="entry name" value="EAL domain"/>
    <property type="match status" value="1"/>
</dbReference>
<dbReference type="SUPFAM" id="SSF55073">
    <property type="entry name" value="Nucleotide cyclase"/>
    <property type="match status" value="2"/>
</dbReference>
<dbReference type="SMART" id="SM00267">
    <property type="entry name" value="GGDEF"/>
    <property type="match status" value="2"/>
</dbReference>
<feature type="domain" description="EAL" evidence="1">
    <location>
        <begin position="302"/>
        <end position="557"/>
    </location>
</feature>
<dbReference type="Gene3D" id="3.30.450.20">
    <property type="entry name" value="PAS domain"/>
    <property type="match status" value="1"/>
</dbReference>
<dbReference type="GO" id="GO:0071111">
    <property type="term" value="F:cyclic-guanylate-specific phosphodiesterase activity"/>
    <property type="evidence" value="ECO:0007669"/>
    <property type="project" value="InterPro"/>
</dbReference>
<dbReference type="SUPFAM" id="SSF55781">
    <property type="entry name" value="GAF domain-like"/>
    <property type="match status" value="1"/>
</dbReference>
<dbReference type="SUPFAM" id="SSF55785">
    <property type="entry name" value="PYP-like sensor domain (PAS domain)"/>
    <property type="match status" value="1"/>
</dbReference>
<keyword evidence="4" id="KW-1185">Reference proteome</keyword>
<dbReference type="AlphaFoldDB" id="A0A6N7IXR6"/>
<accession>A0A6N7IXR6</accession>
<dbReference type="PANTHER" id="PTHR33121:SF71">
    <property type="entry name" value="OXYGEN SENSOR PROTEIN DOSP"/>
    <property type="match status" value="1"/>
</dbReference>
<dbReference type="Gene3D" id="3.30.450.40">
    <property type="match status" value="1"/>
</dbReference>
<dbReference type="EMBL" id="VOGC01000003">
    <property type="protein sequence ID" value="MQN01125.1"/>
    <property type="molecule type" value="Genomic_DNA"/>
</dbReference>
<feature type="domain" description="GGDEF" evidence="2">
    <location>
        <begin position="161"/>
        <end position="293"/>
    </location>
</feature>
<dbReference type="Proteomes" id="UP000460257">
    <property type="component" value="Unassembled WGS sequence"/>
</dbReference>
<dbReference type="InterPro" id="IPR043128">
    <property type="entry name" value="Rev_trsase/Diguanyl_cyclase"/>
</dbReference>
<evidence type="ECO:0000259" key="1">
    <source>
        <dbReference type="PROSITE" id="PS50883"/>
    </source>
</evidence>
<dbReference type="SMART" id="SM00052">
    <property type="entry name" value="EAL"/>
    <property type="match status" value="1"/>
</dbReference>
<dbReference type="InterPro" id="IPR029787">
    <property type="entry name" value="Nucleotide_cyclase"/>
</dbReference>
<reference evidence="3" key="1">
    <citation type="journal article" date="2020" name="Appl. Environ. Microbiol.">
        <title>Medium-Chain Fatty Acid Synthesis by 'Candidatus Weimeria bifida' gen. nov., sp. nov., and 'Candidatus Pseudoramibacter fermentans' sp. nov.</title>
        <authorList>
            <person name="Scarborough M.J."/>
            <person name="Myers K.S."/>
            <person name="Donohue T.J."/>
            <person name="Noguera D.R."/>
        </authorList>
    </citation>
    <scope>NUCLEOTIDE SEQUENCE</scope>
    <source>
        <strain evidence="3">LCO1.1</strain>
    </source>
</reference>
<dbReference type="CDD" id="cd00130">
    <property type="entry name" value="PAS"/>
    <property type="match status" value="1"/>
</dbReference>
<dbReference type="Gene3D" id="3.30.70.270">
    <property type="match status" value="2"/>
</dbReference>
<dbReference type="PANTHER" id="PTHR33121">
    <property type="entry name" value="CYCLIC DI-GMP PHOSPHODIESTERASE PDEF"/>
    <property type="match status" value="1"/>
</dbReference>
<dbReference type="InterPro" id="IPR000160">
    <property type="entry name" value="GGDEF_dom"/>
</dbReference>
<dbReference type="InterPro" id="IPR029016">
    <property type="entry name" value="GAF-like_dom_sf"/>
</dbReference>
<dbReference type="NCBIfam" id="TIGR00254">
    <property type="entry name" value="GGDEF"/>
    <property type="match status" value="1"/>
</dbReference>
<evidence type="ECO:0000313" key="3">
    <source>
        <dbReference type="EMBL" id="MQN01125.1"/>
    </source>
</evidence>
<dbReference type="InterPro" id="IPR035965">
    <property type="entry name" value="PAS-like_dom_sf"/>
</dbReference>
<dbReference type="CDD" id="cd01949">
    <property type="entry name" value="GGDEF"/>
    <property type="match status" value="1"/>
</dbReference>
<dbReference type="InterPro" id="IPR013655">
    <property type="entry name" value="PAS_fold_3"/>
</dbReference>
<dbReference type="PROSITE" id="PS50887">
    <property type="entry name" value="GGDEF"/>
    <property type="match status" value="2"/>
</dbReference>
<feature type="domain" description="GGDEF" evidence="2">
    <location>
        <begin position="767"/>
        <end position="892"/>
    </location>
</feature>
<name>A0A6N7IXR6_9FIRM</name>
<protein>
    <submittedName>
        <fullName evidence="3">EAL domain-containing protein</fullName>
    </submittedName>
</protein>
<sequence>MESAPDLFGNKTLLNSLFQAFTVSDDGRYLFVLNENTGDIRWCHTAVDFFGLSGEQIQHGDQDFLLRIHPEDRPEYEDQFEAIRARVSSKVDVKCRIKDKNGSYVNCEVTASYLNMSGAASSYIAGTVINFGIQNRIDTVTSLPNLYAFFNDIKEGRESGERGTVLLIGATRFSEINEVYGYSFGNQVLIAFTDLLRSYVGGECELYRMEGAKFAVKSNSINKIDLEAIYQKIRLECKQGIEVEHTRVHIFLACGAMELGDNKISSHTLYSCLLYAYADSKDRHQGELIFFHNHISNKNKQWLEELNVIRESVIDGCRGFFLCYQPIIRVADGTFSGMEALIRWKNEKYGVVSPDEFISILEKDTVFPELGNFIMRQACIDAKSFVDKDPDFIVNVNLSYAQIEKSDFADSVINILEETNFPAKNLCLELTERCRVMDENMLRDKVVSLHAQGIKFALDDFGTGYSSLNLLRKMPIDEVKIDRQFIKDIFENRIDQNIINGLTHSVTDSGKSICIEGIENEDLQTFLQRYPVTYFQGYLYSKPVPIEKLKRINFEKRTGLGPQLSKEDLIAVNEQVDNVIIRCAKYLHNGDSLDDAVAKVLAEMGNLIHPDRIYFGQIDNGEMKAAKVWSAPGVEQREFPVTRDLYNLKWWERYANKDDVIIVSDVKSIMKNAPDTIVDPRCHNFMGVMLKDNKQIVGYIGVENYVKSEVLNTKSLIQTISLFLTAELKNQKLIDQLTNLSRKDQLAGCYNRNAYEEDMIAIERKHVPLGMIFADLNGLKVTNDSYGHSKGDELIIRAVELLEETYSTGTLYRIGGDEFIVTFLDDDEPHFYEMMKEKLEEVDKSMISISIGWSWTDNSATRERAQLIAEQMMYKRKAAYYMRHDRRKSASN</sequence>
<dbReference type="InterPro" id="IPR035919">
    <property type="entry name" value="EAL_sf"/>
</dbReference>
<evidence type="ECO:0000259" key="2">
    <source>
        <dbReference type="PROSITE" id="PS50887"/>
    </source>
</evidence>
<proteinExistence type="predicted"/>
<dbReference type="SUPFAM" id="SSF141868">
    <property type="entry name" value="EAL domain-like"/>
    <property type="match status" value="1"/>
</dbReference>
<dbReference type="Pfam" id="PF08447">
    <property type="entry name" value="PAS_3"/>
    <property type="match status" value="1"/>
</dbReference>
<dbReference type="PROSITE" id="PS50883">
    <property type="entry name" value="EAL"/>
    <property type="match status" value="1"/>
</dbReference>
<gene>
    <name evidence="3" type="ORF">FRC54_04110</name>
</gene>
<dbReference type="InterPro" id="IPR000014">
    <property type="entry name" value="PAS"/>
</dbReference>
<comment type="caution">
    <text evidence="3">The sequence shown here is derived from an EMBL/GenBank/DDBJ whole genome shotgun (WGS) entry which is preliminary data.</text>
</comment>
<dbReference type="InterPro" id="IPR001633">
    <property type="entry name" value="EAL_dom"/>
</dbReference>